<dbReference type="EMBL" id="LGRX02000094">
    <property type="protein sequence ID" value="KAK3289589.1"/>
    <property type="molecule type" value="Genomic_DNA"/>
</dbReference>
<accession>A0AAE0H485</accession>
<dbReference type="AlphaFoldDB" id="A0AAE0H485"/>
<dbReference type="Proteomes" id="UP001190700">
    <property type="component" value="Unassembled WGS sequence"/>
</dbReference>
<proteinExistence type="predicted"/>
<comment type="caution">
    <text evidence="2">The sequence shown here is derived from an EMBL/GenBank/DDBJ whole genome shotgun (WGS) entry which is preliminary data.</text>
</comment>
<evidence type="ECO:0000313" key="3">
    <source>
        <dbReference type="Proteomes" id="UP001190700"/>
    </source>
</evidence>
<keyword evidence="3" id="KW-1185">Reference proteome</keyword>
<feature type="region of interest" description="Disordered" evidence="1">
    <location>
        <begin position="80"/>
        <end position="110"/>
    </location>
</feature>
<protein>
    <submittedName>
        <fullName evidence="2">Uncharacterized protein</fullName>
    </submittedName>
</protein>
<evidence type="ECO:0000256" key="1">
    <source>
        <dbReference type="SAM" id="MobiDB-lite"/>
    </source>
</evidence>
<gene>
    <name evidence="2" type="ORF">CYMTET_2990</name>
</gene>
<sequence>MRLPLERIFRFSPRKVSTTEAIFVLDIDSREVTETESGTARILLQSNPIGVRAAWSALNAAIEMRMEELGMDTEDFAKTETAMSPGRANAANDEDARPNETEPEGGWGFGLGWAAGKVAEGLWGKK</sequence>
<organism evidence="2 3">
    <name type="scientific">Cymbomonas tetramitiformis</name>
    <dbReference type="NCBI Taxonomy" id="36881"/>
    <lineage>
        <taxon>Eukaryota</taxon>
        <taxon>Viridiplantae</taxon>
        <taxon>Chlorophyta</taxon>
        <taxon>Pyramimonadophyceae</taxon>
        <taxon>Pyramimonadales</taxon>
        <taxon>Pyramimonadaceae</taxon>
        <taxon>Cymbomonas</taxon>
    </lineage>
</organism>
<name>A0AAE0H485_9CHLO</name>
<reference evidence="2 3" key="1">
    <citation type="journal article" date="2015" name="Genome Biol. Evol.">
        <title>Comparative Genomics of a Bacterivorous Green Alga Reveals Evolutionary Causalities and Consequences of Phago-Mixotrophic Mode of Nutrition.</title>
        <authorList>
            <person name="Burns J.A."/>
            <person name="Paasch A."/>
            <person name="Narechania A."/>
            <person name="Kim E."/>
        </authorList>
    </citation>
    <scope>NUCLEOTIDE SEQUENCE [LARGE SCALE GENOMIC DNA]</scope>
    <source>
        <strain evidence="2 3">PLY_AMNH</strain>
    </source>
</reference>
<evidence type="ECO:0000313" key="2">
    <source>
        <dbReference type="EMBL" id="KAK3289589.1"/>
    </source>
</evidence>